<dbReference type="Proteomes" id="UP001239111">
    <property type="component" value="Chromosome 1"/>
</dbReference>
<reference evidence="1" key="1">
    <citation type="submission" date="2023-04" db="EMBL/GenBank/DDBJ databases">
        <title>A chromosome-level genome assembly of the parasitoid wasp Eretmocerus hayati.</title>
        <authorList>
            <person name="Zhong Y."/>
            <person name="Liu S."/>
            <person name="Liu Y."/>
        </authorList>
    </citation>
    <scope>NUCLEOTIDE SEQUENCE</scope>
    <source>
        <strain evidence="1">ZJU_SS_LIU_2023</strain>
    </source>
</reference>
<name>A0ACC2PEW7_9HYME</name>
<keyword evidence="2" id="KW-1185">Reference proteome</keyword>
<comment type="caution">
    <text evidence="1">The sequence shown here is derived from an EMBL/GenBank/DDBJ whole genome shotgun (WGS) entry which is preliminary data.</text>
</comment>
<protein>
    <submittedName>
        <fullName evidence="1">Uncharacterized protein</fullName>
    </submittedName>
</protein>
<sequence length="359" mass="41933">MSNYFSLLIFIIIRCSFVNAVLDQSNLQMISVLFRHGDREINPTQRGALTNVGRLRAYHLGEILRAKYGDFLGDIYDPKAVSAYSTEYDRAKMSLQLLLASLYMPHTRQRWHKSLAWQPIPHFYKTRDQDILLFPRYCPRFFKELEKAKSSPEYQKLLEPFRDLMEYLEFFTGKEIKESFDMFLLYHSLKAMHSMNETLPQWAENYFPNGLLLNGTFLEYHAMKFNDWMRKINGGTYLRKTIDDMLSKVNNSMGNQAKVYLYSSHELIITAVLQSLNIWTPHVPEYTSAIILELLKESEDYFVKVLYHKGIPATTTEMQIPGCSNPCPLELFIDSVSDQLPDYDEIICDDDEPMTLRGN</sequence>
<organism evidence="1 2">
    <name type="scientific">Eretmocerus hayati</name>
    <dbReference type="NCBI Taxonomy" id="131215"/>
    <lineage>
        <taxon>Eukaryota</taxon>
        <taxon>Metazoa</taxon>
        <taxon>Ecdysozoa</taxon>
        <taxon>Arthropoda</taxon>
        <taxon>Hexapoda</taxon>
        <taxon>Insecta</taxon>
        <taxon>Pterygota</taxon>
        <taxon>Neoptera</taxon>
        <taxon>Endopterygota</taxon>
        <taxon>Hymenoptera</taxon>
        <taxon>Apocrita</taxon>
        <taxon>Proctotrupomorpha</taxon>
        <taxon>Chalcidoidea</taxon>
        <taxon>Aphelinidae</taxon>
        <taxon>Aphelininae</taxon>
        <taxon>Eretmocerus</taxon>
    </lineage>
</organism>
<evidence type="ECO:0000313" key="2">
    <source>
        <dbReference type="Proteomes" id="UP001239111"/>
    </source>
</evidence>
<dbReference type="EMBL" id="CM056741">
    <property type="protein sequence ID" value="KAJ8682011.1"/>
    <property type="molecule type" value="Genomic_DNA"/>
</dbReference>
<gene>
    <name evidence="1" type="ORF">QAD02_017803</name>
</gene>
<proteinExistence type="predicted"/>
<accession>A0ACC2PEW7</accession>
<evidence type="ECO:0000313" key="1">
    <source>
        <dbReference type="EMBL" id="KAJ8682011.1"/>
    </source>
</evidence>